<reference evidence="1 2" key="1">
    <citation type="journal article" date="2020" name="Arch. Microbiol.">
        <title>Bradyrhizobium uaiense sp. nov., a new highly efficient cowpea symbiont.</title>
        <authorList>
            <person name="Cabral Michel D."/>
            <person name="Azarias Guimaraes A."/>
            <person name="Martins da Costa E."/>
            <person name="Soares de Carvalho T."/>
            <person name="Balsanelli E."/>
            <person name="Willems A."/>
            <person name="Maltempi de Souza E."/>
            <person name="de Souza Moreira F.M."/>
        </authorList>
    </citation>
    <scope>NUCLEOTIDE SEQUENCE [LARGE SCALE GENOMIC DNA]</scope>
    <source>
        <strain evidence="1 2">UFLA 03-164</strain>
    </source>
</reference>
<dbReference type="EMBL" id="VKHP01000073">
    <property type="protein sequence ID" value="NEU97917.1"/>
    <property type="molecule type" value="Genomic_DNA"/>
</dbReference>
<gene>
    <name evidence="1" type="ORF">FNJ47_19310</name>
</gene>
<dbReference type="AlphaFoldDB" id="A0A6P1BHG5"/>
<evidence type="ECO:0000313" key="2">
    <source>
        <dbReference type="Proteomes" id="UP000468531"/>
    </source>
</evidence>
<organism evidence="1 2">
    <name type="scientific">Bradyrhizobium uaiense</name>
    <dbReference type="NCBI Taxonomy" id="2594946"/>
    <lineage>
        <taxon>Bacteria</taxon>
        <taxon>Pseudomonadati</taxon>
        <taxon>Pseudomonadota</taxon>
        <taxon>Alphaproteobacteria</taxon>
        <taxon>Hyphomicrobiales</taxon>
        <taxon>Nitrobacteraceae</taxon>
        <taxon>Bradyrhizobium</taxon>
    </lineage>
</organism>
<keyword evidence="2" id="KW-1185">Reference proteome</keyword>
<comment type="caution">
    <text evidence="1">The sequence shown here is derived from an EMBL/GenBank/DDBJ whole genome shotgun (WGS) entry which is preliminary data.</text>
</comment>
<name>A0A6P1BHG5_9BRAD</name>
<sequence length="848" mass="93411">MPDTIDFGAGPAVVVFQPAGRIGGVIPEALSQEGISFVERPIDQIGELKADSGPRLAIVIGAPANPSARNSLRQWVDKGGSVILLWCDQWPANELRDWFGIERQSEDVEGGYLWPAEELAIPGLSSECLQLIGRRFLYRLPADAQTRVLALGSAHPAAAIAFDATRDGFADDEWFWAGQELYRYSRGRTLIGPFEVPGIGPVTPTTAGSGDFTGDGFRDNLIVCRGHSYAILRNGAWVDGGNLQNRIRHVLTWNPGTGIWPIQLFLEDGSFFIESLDGGRTWSSAKVFAPDGKTPVPTDFGYSYEYLDDSGVVRVALNLFSQGAFFSNFGAGWIMPPVLPNIGPKYLYANVIAPTIGYASDAARTGLRDQISLLVYSNVYGRDPVSGTFNYPLQFHKLYSAGPAGRHPLVVNRGRATAVLYDIERTIYQLQQGLDHDPNAAVIMAGGLTTFNPVINVFDDWIDYTQLDLPQADLHERLLRVMVTSLSPAPIPRLWYWPNGLRSVASLSHDVEISVPDQNTQVATETMRIGEMAKEAKRHDTFFVLMTGTDVNTMSRKDLAKLEAEGHQVTIHFDTFGSTDFTAANFQMQSNLLRERGVNPVFGNRDHGLSWLKDYLGYAIMSQPETVYDSSFGGGPGYSHCGSVLPYRLYSLAGPAFESFDEISHGLMDIADGDFYFSQLVPNPETSMVLPLDDLFERAQQMVLRNHSAYYGFFDCLFHPVVVAGLAPPIPEFFDRVKKLAQFMTEKNIPSLSMKDVAVWWRARRKVQVSLRSWDRKTLRFSAVTSAPLDGVTLVIPQRADGMQLQSVTDGNGGAIAINPAVLDGNNYGMVTLPRLDTNTTDLAATYA</sequence>
<protein>
    <submittedName>
        <fullName evidence="1">Uncharacterized protein</fullName>
    </submittedName>
</protein>
<evidence type="ECO:0000313" key="1">
    <source>
        <dbReference type="EMBL" id="NEU97917.1"/>
    </source>
</evidence>
<dbReference type="Proteomes" id="UP000468531">
    <property type="component" value="Unassembled WGS sequence"/>
</dbReference>
<dbReference type="RefSeq" id="WP_163155749.1">
    <property type="nucleotide sequence ID" value="NZ_VKHP01000073.1"/>
</dbReference>
<proteinExistence type="predicted"/>
<dbReference type="Gene3D" id="3.20.20.370">
    <property type="entry name" value="Glycoside hydrolase/deacetylase"/>
    <property type="match status" value="1"/>
</dbReference>
<accession>A0A6P1BHG5</accession>